<accession>A0A4Z1T0G4</accession>
<dbReference type="EMBL" id="VDLU01000002">
    <property type="protein sequence ID" value="TNJ29198.1"/>
    <property type="molecule type" value="Genomic_DNA"/>
</dbReference>
<dbReference type="Proteomes" id="UP000315496">
    <property type="component" value="Chromosome 2"/>
</dbReference>
<protein>
    <submittedName>
        <fullName evidence="1">Uncharacterized protein</fullName>
    </submittedName>
</protein>
<reference evidence="1 2" key="1">
    <citation type="submission" date="2019-05" db="EMBL/GenBank/DDBJ databases">
        <title>The compact genome of Giardia muris reveals important steps in the evolution of intestinal protozoan parasites.</title>
        <authorList>
            <person name="Xu F."/>
            <person name="Jimenez-Gonzalez A."/>
            <person name="Einarsson E."/>
            <person name="Astvaldsson A."/>
            <person name="Peirasmaki D."/>
            <person name="Eckmann L."/>
            <person name="Andersson J.O."/>
            <person name="Svard S.G."/>
            <person name="Jerlstrom-Hultqvist J."/>
        </authorList>
    </citation>
    <scope>NUCLEOTIDE SEQUENCE [LARGE SCALE GENOMIC DNA]</scope>
    <source>
        <strain evidence="1 2">Roberts-Thomson</strain>
    </source>
</reference>
<sequence length="569" mass="64111">MESIERLSSAYTRVSTQVADIQALMAKTQRCVAETNDLLRLEQEVMDNKALNDLARETEQMRLYLDLTDQDQGPRRNGIDDLERYVVTLLQTSPPQDVIEQAGYMTKALKALGRDENVVTEALHRALEDTNSIPDSTRAELSFYLDPQPIDPPPSMVPASQLISDVLQGLTTTMQKHIERHRLVLENTERLMRVQGVLTLLLGSDEHRISTYAPKSNHNLCMSAISSLRSSLANLIEPLAVIEIDAYTNALRTVYVIFHHYGLVVTRLLNEGVLKGAFDASLVQPFDSLSETHELEAEIIRKYVDTERRYLNAIVDTVLLHERGETHERMDTDTDIPIDVDVLDGVRHVFSRLESIQKVCTGSTVTLSLLSELKEQLRLDLKARLSTVSSTDIKRMVILKPVLLEYCTPSDVADLFLSNLETALRRQATTVLSGLNDVCYDFVQTTSSILLRQRLSREIKGLDTQDHERTLELLPYIMQELTMKIARILSELPISRTRLPRFIEELLAIEQGLAECLETPLLDTCEPLFDLAQILAVETWDDAKALKVDEALSPMVPSLLLSLLGIEAK</sequence>
<comment type="caution">
    <text evidence="1">The sequence shown here is derived from an EMBL/GenBank/DDBJ whole genome shotgun (WGS) entry which is preliminary data.</text>
</comment>
<keyword evidence="2" id="KW-1185">Reference proteome</keyword>
<name>A0A4Z1T0G4_GIAMU</name>
<proteinExistence type="predicted"/>
<evidence type="ECO:0000313" key="1">
    <source>
        <dbReference type="EMBL" id="TNJ29198.1"/>
    </source>
</evidence>
<organism evidence="1 2">
    <name type="scientific">Giardia muris</name>
    <dbReference type="NCBI Taxonomy" id="5742"/>
    <lineage>
        <taxon>Eukaryota</taxon>
        <taxon>Metamonada</taxon>
        <taxon>Diplomonadida</taxon>
        <taxon>Hexamitidae</taxon>
        <taxon>Giardiinae</taxon>
        <taxon>Giardia</taxon>
    </lineage>
</organism>
<evidence type="ECO:0000313" key="2">
    <source>
        <dbReference type="Proteomes" id="UP000315496"/>
    </source>
</evidence>
<gene>
    <name evidence="1" type="ORF">GMRT_14965</name>
</gene>
<dbReference type="AlphaFoldDB" id="A0A4Z1T0G4"/>
<dbReference type="VEuPathDB" id="GiardiaDB:GMRT_14965"/>